<dbReference type="Proteomes" id="UP000789707">
    <property type="component" value="Unassembled WGS sequence"/>
</dbReference>
<dbReference type="Pfam" id="PF16069">
    <property type="entry name" value="DUF4811"/>
    <property type="match status" value="1"/>
</dbReference>
<keyword evidence="1" id="KW-0472">Membrane</keyword>
<reference evidence="2 3" key="1">
    <citation type="submission" date="2021-11" db="EMBL/GenBank/DDBJ databases">
        <authorList>
            <person name="Depoorter E."/>
        </authorList>
    </citation>
    <scope>NUCLEOTIDE SEQUENCE [LARGE SCALE GENOMIC DNA]</scope>
    <source>
        <strain evidence="2 3">LMG 24289</strain>
    </source>
</reference>
<accession>A0ABM8Z6I2</accession>
<gene>
    <name evidence="2" type="ORF">WFA24289_01131</name>
</gene>
<evidence type="ECO:0000256" key="1">
    <source>
        <dbReference type="SAM" id="Phobius"/>
    </source>
</evidence>
<keyword evidence="1" id="KW-0812">Transmembrane</keyword>
<evidence type="ECO:0000313" key="2">
    <source>
        <dbReference type="EMBL" id="CAH0416818.1"/>
    </source>
</evidence>
<comment type="caution">
    <text evidence="2">The sequence shown here is derived from an EMBL/GenBank/DDBJ whole genome shotgun (WGS) entry which is preliminary data.</text>
</comment>
<evidence type="ECO:0008006" key="4">
    <source>
        <dbReference type="Google" id="ProtNLM"/>
    </source>
</evidence>
<protein>
    <recommendedName>
        <fullName evidence="4">DUF4811 domain-containing protein</fullName>
    </recommendedName>
</protein>
<evidence type="ECO:0000313" key="3">
    <source>
        <dbReference type="Proteomes" id="UP000789707"/>
    </source>
</evidence>
<dbReference type="RefSeq" id="WP_230096856.1">
    <property type="nucleotide sequence ID" value="NZ_CAKKNS010000004.1"/>
</dbReference>
<keyword evidence="3" id="KW-1185">Reference proteome</keyword>
<sequence>MILVLIALFVVAFFVSFVLITKKSLRIVASLVSFVALIASLTLLIQNDKYHFGMRKVAHVTTHQIFTAVPKTPADLLLYQQVGKGTEENVYIYKKHADSKPTHTQTDGKTVNCVFFTSDKQATLEVTTIRYEYKDTLYKILFGLGDNETVVSRNNTFNLPKSWLKISTTNAKQLAKVTKEMTPAQKQAQAMAAKEFIGAKVKAAIMANPALATDQSAQANIVKQATAEFQQKAFADVVNKLEK</sequence>
<organism evidence="2 3">
    <name type="scientific">Periweissella fabaria</name>
    <dbReference type="NCBI Taxonomy" id="546157"/>
    <lineage>
        <taxon>Bacteria</taxon>
        <taxon>Bacillati</taxon>
        <taxon>Bacillota</taxon>
        <taxon>Bacilli</taxon>
        <taxon>Lactobacillales</taxon>
        <taxon>Lactobacillaceae</taxon>
        <taxon>Periweissella</taxon>
    </lineage>
</organism>
<name>A0ABM8Z6I2_9LACO</name>
<proteinExistence type="predicted"/>
<dbReference type="EMBL" id="CAKKNS010000004">
    <property type="protein sequence ID" value="CAH0416818.1"/>
    <property type="molecule type" value="Genomic_DNA"/>
</dbReference>
<keyword evidence="1" id="KW-1133">Transmembrane helix</keyword>
<feature type="transmembrane region" description="Helical" evidence="1">
    <location>
        <begin position="27"/>
        <end position="45"/>
    </location>
</feature>
<dbReference type="InterPro" id="IPR032083">
    <property type="entry name" value="DUF4811"/>
</dbReference>